<dbReference type="EMBL" id="PJQY01003826">
    <property type="protein sequence ID" value="PQM34175.1"/>
    <property type="molecule type" value="Genomic_DNA"/>
</dbReference>
<dbReference type="SUPFAM" id="SSF52058">
    <property type="entry name" value="L domain-like"/>
    <property type="match status" value="1"/>
</dbReference>
<keyword evidence="2" id="KW-1185">Reference proteome</keyword>
<sequence length="180" mass="21189">MDIMCKGMKKLGFRHGWDISLAKFIRNISDVIGRLENLEILSFRECYNILELPREIGLLKHLRLLDITDCNRLQKIPHGLLLNLSSLEELYMENSFRKWEQSAAESEDKTMASLVEVMSLSNHLKVLVIEIPDFNLFPKDFYLTIQTTIRFNISNREEKGWFLRDRLPSTERDKGWLLCI</sequence>
<protein>
    <submittedName>
        <fullName evidence="1">Putative disease resistance protein</fullName>
    </submittedName>
</protein>
<dbReference type="AlphaFoldDB" id="A0A314U9T1"/>
<evidence type="ECO:0000313" key="2">
    <source>
        <dbReference type="Proteomes" id="UP000250321"/>
    </source>
</evidence>
<reference evidence="1 2" key="1">
    <citation type="submission" date="2018-02" db="EMBL/GenBank/DDBJ databases">
        <title>Draft genome of wild Prunus yedoensis var. nudiflora.</title>
        <authorList>
            <person name="Baek S."/>
            <person name="Kim J.-H."/>
            <person name="Choi K."/>
            <person name="Kim G.-B."/>
            <person name="Cho A."/>
            <person name="Jang H."/>
            <person name="Shin C.-H."/>
            <person name="Yu H.-J."/>
            <person name="Mun J.-H."/>
        </authorList>
    </citation>
    <scope>NUCLEOTIDE SEQUENCE [LARGE SCALE GENOMIC DNA]</scope>
    <source>
        <strain evidence="2">cv. Jeju island</strain>
        <tissue evidence="1">Leaf</tissue>
    </source>
</reference>
<dbReference type="Gene3D" id="3.80.10.10">
    <property type="entry name" value="Ribonuclease Inhibitor"/>
    <property type="match status" value="1"/>
</dbReference>
<evidence type="ECO:0000313" key="1">
    <source>
        <dbReference type="EMBL" id="PQM34175.1"/>
    </source>
</evidence>
<dbReference type="PANTHER" id="PTHR47186:SF3">
    <property type="entry name" value="OS09G0267800 PROTEIN"/>
    <property type="match status" value="1"/>
</dbReference>
<dbReference type="InterPro" id="IPR032675">
    <property type="entry name" value="LRR_dom_sf"/>
</dbReference>
<dbReference type="Proteomes" id="UP000250321">
    <property type="component" value="Unassembled WGS sequence"/>
</dbReference>
<comment type="caution">
    <text evidence="1">The sequence shown here is derived from an EMBL/GenBank/DDBJ whole genome shotgun (WGS) entry which is preliminary data.</text>
</comment>
<dbReference type="OrthoDB" id="1165828at2759"/>
<accession>A0A314U9T1</accession>
<proteinExistence type="predicted"/>
<dbReference type="PANTHER" id="PTHR47186">
    <property type="entry name" value="LEUCINE-RICH REPEAT-CONTAINING PROTEIN 57"/>
    <property type="match status" value="1"/>
</dbReference>
<name>A0A314U9T1_PRUYE</name>
<dbReference type="STRING" id="2094558.A0A314U9T1"/>
<gene>
    <name evidence="1" type="ORF">Pyn_05051</name>
</gene>
<organism evidence="1 2">
    <name type="scientific">Prunus yedoensis var. nudiflora</name>
    <dbReference type="NCBI Taxonomy" id="2094558"/>
    <lineage>
        <taxon>Eukaryota</taxon>
        <taxon>Viridiplantae</taxon>
        <taxon>Streptophyta</taxon>
        <taxon>Embryophyta</taxon>
        <taxon>Tracheophyta</taxon>
        <taxon>Spermatophyta</taxon>
        <taxon>Magnoliopsida</taxon>
        <taxon>eudicotyledons</taxon>
        <taxon>Gunneridae</taxon>
        <taxon>Pentapetalae</taxon>
        <taxon>rosids</taxon>
        <taxon>fabids</taxon>
        <taxon>Rosales</taxon>
        <taxon>Rosaceae</taxon>
        <taxon>Amygdaloideae</taxon>
        <taxon>Amygdaleae</taxon>
        <taxon>Prunus</taxon>
    </lineage>
</organism>